<gene>
    <name evidence="1" type="ORF">Tci_925483</name>
</gene>
<organism evidence="1">
    <name type="scientific">Tanacetum cinerariifolium</name>
    <name type="common">Dalmatian daisy</name>
    <name type="synonym">Chrysanthemum cinerariifolium</name>
    <dbReference type="NCBI Taxonomy" id="118510"/>
    <lineage>
        <taxon>Eukaryota</taxon>
        <taxon>Viridiplantae</taxon>
        <taxon>Streptophyta</taxon>
        <taxon>Embryophyta</taxon>
        <taxon>Tracheophyta</taxon>
        <taxon>Spermatophyta</taxon>
        <taxon>Magnoliopsida</taxon>
        <taxon>eudicotyledons</taxon>
        <taxon>Gunneridae</taxon>
        <taxon>Pentapetalae</taxon>
        <taxon>asterids</taxon>
        <taxon>campanulids</taxon>
        <taxon>Asterales</taxon>
        <taxon>Asteraceae</taxon>
        <taxon>Asteroideae</taxon>
        <taxon>Anthemideae</taxon>
        <taxon>Anthemidinae</taxon>
        <taxon>Tanacetum</taxon>
    </lineage>
</organism>
<feature type="non-terminal residue" evidence="1">
    <location>
        <position position="96"/>
    </location>
</feature>
<accession>A0A699XA06</accession>
<dbReference type="EMBL" id="BKCJ011795319">
    <property type="protein sequence ID" value="GFD53514.1"/>
    <property type="molecule type" value="Genomic_DNA"/>
</dbReference>
<protein>
    <submittedName>
        <fullName evidence="1">Uncharacterized protein</fullName>
    </submittedName>
</protein>
<reference evidence="1" key="1">
    <citation type="journal article" date="2019" name="Sci. Rep.">
        <title>Draft genome of Tanacetum cinerariifolium, the natural source of mosquito coil.</title>
        <authorList>
            <person name="Yamashiro T."/>
            <person name="Shiraishi A."/>
            <person name="Satake H."/>
            <person name="Nakayama K."/>
        </authorList>
    </citation>
    <scope>NUCLEOTIDE SEQUENCE</scope>
</reference>
<proteinExistence type="predicted"/>
<feature type="non-terminal residue" evidence="1">
    <location>
        <position position="1"/>
    </location>
</feature>
<evidence type="ECO:0000313" key="1">
    <source>
        <dbReference type="EMBL" id="GFD53514.1"/>
    </source>
</evidence>
<comment type="caution">
    <text evidence="1">The sequence shown here is derived from an EMBL/GenBank/DDBJ whole genome shotgun (WGS) entry which is preliminary data.</text>
</comment>
<name>A0A699XA06_TANCI</name>
<sequence length="96" mass="11481">KMDDPNITMTEYIQLEEEKARRHGQEYNWETATYGKIFYDKDVHYLRYFEKEFPAIIYNDALTFELEVSIDFENEFLAIVYNDASILEPEIPAEPT</sequence>
<dbReference type="AlphaFoldDB" id="A0A699XA06"/>